<dbReference type="InterPro" id="IPR051310">
    <property type="entry name" value="MCP_chemotaxis"/>
</dbReference>
<dbReference type="Pfam" id="PF12729">
    <property type="entry name" value="4HB_MCP_1"/>
    <property type="match status" value="1"/>
</dbReference>
<proteinExistence type="inferred from homology"/>
<keyword evidence="2" id="KW-0488">Methylation</keyword>
<feature type="domain" description="T-SNARE coiled-coil homology" evidence="7">
    <location>
        <begin position="430"/>
        <end position="492"/>
    </location>
</feature>
<dbReference type="FunFam" id="1.10.287.950:FF:000001">
    <property type="entry name" value="Methyl-accepting chemotaxis sensory transducer"/>
    <property type="match status" value="1"/>
</dbReference>
<feature type="domain" description="HAMP" evidence="8">
    <location>
        <begin position="225"/>
        <end position="266"/>
    </location>
</feature>
<dbReference type="GO" id="GO:0006935">
    <property type="term" value="P:chemotaxis"/>
    <property type="evidence" value="ECO:0007669"/>
    <property type="project" value="InterPro"/>
</dbReference>
<dbReference type="InterPro" id="IPR024478">
    <property type="entry name" value="HlyB_4HB_MCP"/>
</dbReference>
<evidence type="ECO:0000313" key="10">
    <source>
        <dbReference type="Proteomes" id="UP000321485"/>
    </source>
</evidence>
<dbReference type="PANTHER" id="PTHR43531">
    <property type="entry name" value="PROTEIN ICFG"/>
    <property type="match status" value="1"/>
</dbReference>
<dbReference type="InterPro" id="IPR000727">
    <property type="entry name" value="T_SNARE_dom"/>
</dbReference>
<evidence type="ECO:0000256" key="4">
    <source>
        <dbReference type="PROSITE-ProRule" id="PRU00284"/>
    </source>
</evidence>
<dbReference type="GO" id="GO:0004888">
    <property type="term" value="F:transmembrane signaling receptor activity"/>
    <property type="evidence" value="ECO:0007669"/>
    <property type="project" value="InterPro"/>
</dbReference>
<reference evidence="9 10" key="1">
    <citation type="journal article" date="2015" name="Stand. Genomic Sci.">
        <title>Genomic Encyclopedia of Bacterial and Archaeal Type Strains, Phase III: the genomes of soil and plant-associated and newly described type strains.</title>
        <authorList>
            <person name="Whitman W.B."/>
            <person name="Woyke T."/>
            <person name="Klenk H.P."/>
            <person name="Zhou Y."/>
            <person name="Lilburn T.G."/>
            <person name="Beck B.J."/>
            <person name="De Vos P."/>
            <person name="Vandamme P."/>
            <person name="Eisen J.A."/>
            <person name="Garrity G."/>
            <person name="Hugenholtz P."/>
            <person name="Kyrpides N.C."/>
        </authorList>
    </citation>
    <scope>NUCLEOTIDE SEQUENCE [LARGE SCALE GENOMIC DNA]</scope>
    <source>
        <strain evidence="9 10">DSM 64</strain>
    </source>
</reference>
<feature type="domain" description="Methyl-accepting transducer" evidence="6">
    <location>
        <begin position="271"/>
        <end position="500"/>
    </location>
</feature>
<organism evidence="9 10">
    <name type="scientific">Acidovorax delafieldii</name>
    <name type="common">Pseudomonas delafieldii</name>
    <dbReference type="NCBI Taxonomy" id="47920"/>
    <lineage>
        <taxon>Bacteria</taxon>
        <taxon>Pseudomonadati</taxon>
        <taxon>Pseudomonadota</taxon>
        <taxon>Betaproteobacteria</taxon>
        <taxon>Burkholderiales</taxon>
        <taxon>Comamonadaceae</taxon>
        <taxon>Acidovorax</taxon>
    </lineage>
</organism>
<dbReference type="InterPro" id="IPR004090">
    <property type="entry name" value="Chemotax_Me-accpt_rcpt"/>
</dbReference>
<dbReference type="InterPro" id="IPR003660">
    <property type="entry name" value="HAMP_dom"/>
</dbReference>
<protein>
    <submittedName>
        <fullName evidence="9">Methyl-accepting chemotaxis protein/methyl-accepting chemotaxis protein-1 (Serine sensor receptor)</fullName>
    </submittedName>
</protein>
<comment type="caution">
    <text evidence="9">The sequence shown here is derived from an EMBL/GenBank/DDBJ whole genome shotgun (WGS) entry which is preliminary data.</text>
</comment>
<keyword evidence="4" id="KW-0807">Transducer</keyword>
<evidence type="ECO:0000256" key="2">
    <source>
        <dbReference type="ARBA" id="ARBA00022481"/>
    </source>
</evidence>
<keyword evidence="5" id="KW-0175">Coiled coil</keyword>
<evidence type="ECO:0000256" key="3">
    <source>
        <dbReference type="ARBA" id="ARBA00029447"/>
    </source>
</evidence>
<dbReference type="PROSITE" id="PS50111">
    <property type="entry name" value="CHEMOTAXIS_TRANSDUC_2"/>
    <property type="match status" value="1"/>
</dbReference>
<feature type="coiled-coil region" evidence="5">
    <location>
        <begin position="290"/>
        <end position="317"/>
    </location>
</feature>
<dbReference type="PROSITE" id="PS50192">
    <property type="entry name" value="T_SNARE"/>
    <property type="match status" value="1"/>
</dbReference>
<dbReference type="Pfam" id="PF00015">
    <property type="entry name" value="MCPsignal"/>
    <property type="match status" value="1"/>
</dbReference>
<dbReference type="Gene3D" id="1.10.287.950">
    <property type="entry name" value="Methyl-accepting chemotaxis protein"/>
    <property type="match status" value="1"/>
</dbReference>
<evidence type="ECO:0000256" key="1">
    <source>
        <dbReference type="ARBA" id="ARBA00004370"/>
    </source>
</evidence>
<dbReference type="GO" id="GO:0005886">
    <property type="term" value="C:plasma membrane"/>
    <property type="evidence" value="ECO:0007669"/>
    <property type="project" value="TreeGrafter"/>
</dbReference>
<dbReference type="EMBL" id="VJWE01000011">
    <property type="protein sequence ID" value="TWG38963.1"/>
    <property type="molecule type" value="Genomic_DNA"/>
</dbReference>
<dbReference type="RefSeq" id="WP_146869965.1">
    <property type="nucleotide sequence ID" value="NZ_VJWE01000011.1"/>
</dbReference>
<dbReference type="Proteomes" id="UP000321485">
    <property type="component" value="Unassembled WGS sequence"/>
</dbReference>
<dbReference type="SMART" id="SM00283">
    <property type="entry name" value="MA"/>
    <property type="match status" value="1"/>
</dbReference>
<evidence type="ECO:0000259" key="8">
    <source>
        <dbReference type="PROSITE" id="PS50885"/>
    </source>
</evidence>
<dbReference type="GeneID" id="51109900"/>
<dbReference type="InterPro" id="IPR004089">
    <property type="entry name" value="MCPsignal_dom"/>
</dbReference>
<accession>A0A561XS74</accession>
<dbReference type="SUPFAM" id="SSF58104">
    <property type="entry name" value="Methyl-accepting chemotaxis protein (MCP) signaling domain"/>
    <property type="match status" value="1"/>
</dbReference>
<dbReference type="PRINTS" id="PR00260">
    <property type="entry name" value="CHEMTRNSDUCR"/>
</dbReference>
<dbReference type="AlphaFoldDB" id="A0A561XS74"/>
<dbReference type="PANTHER" id="PTHR43531:SF14">
    <property type="entry name" value="METHYL-ACCEPTING CHEMOTAXIS PROTEIN I-RELATED"/>
    <property type="match status" value="1"/>
</dbReference>
<name>A0A561XS74_ACIDE</name>
<keyword evidence="9" id="KW-0675">Receptor</keyword>
<dbReference type="CDD" id="cd11386">
    <property type="entry name" value="MCP_signal"/>
    <property type="match status" value="1"/>
</dbReference>
<evidence type="ECO:0000259" key="6">
    <source>
        <dbReference type="PROSITE" id="PS50111"/>
    </source>
</evidence>
<evidence type="ECO:0000313" key="9">
    <source>
        <dbReference type="EMBL" id="TWG38963.1"/>
    </source>
</evidence>
<evidence type="ECO:0000259" key="7">
    <source>
        <dbReference type="PROSITE" id="PS50192"/>
    </source>
</evidence>
<evidence type="ECO:0000256" key="5">
    <source>
        <dbReference type="SAM" id="Coils"/>
    </source>
</evidence>
<dbReference type="PROSITE" id="PS50885">
    <property type="entry name" value="HAMP"/>
    <property type="match status" value="1"/>
</dbReference>
<comment type="subcellular location">
    <subcellularLocation>
        <location evidence="1">Membrane</location>
    </subcellularLocation>
</comment>
<comment type="similarity">
    <text evidence="3">Belongs to the methyl-accepting chemotaxis (MCP) protein family.</text>
</comment>
<dbReference type="GO" id="GO:0007165">
    <property type="term" value="P:signal transduction"/>
    <property type="evidence" value="ECO:0007669"/>
    <property type="project" value="UniProtKB-KW"/>
</dbReference>
<sequence>MNFNDLKISTRLSLLLAVLCVLTVVIGSAGLTGMQRANAGLNTVYQDRVVPLKQIKLVSDAYAVNVVDTAHKVRDGALTPQQGLDSIARAKKDISDNWNAYLATELVADEVRLAAQFKELQPKADGAVQALENLIGNKDLPGLTDYAAREMYPALDPLQDVLGALVQVQLDTARKEYDQAVESYAHTRWFVALAIASGVLFALGFGYLVTRSIVGQLGTEPGTAAALARSVAHGDLTVAIDLRPGDTSSLMAQLKRMQDSLATMVAMVRQSSINVASASEQIAQGNNDLSSRTEEQASALEETAASMEQLNATVRQNAENSRQANQLAQTATSIAVQGGEVVADVVRTMRDINDSSNKISEIIGVIDSIAFQTNILALNAAVEAARAGDQGRGFAVVATEVRVLASRSAEASREIKGLIGTSVERVEAGSALVDRAGQTMSEVVASIRRVTDIMGEISAASTEQSQGVDQINEAVTQMDHATQQNAALVEEMAAAAASLNQQAGELVQSVATFKLPDGQDQAQVPVQEPRAVVQHRPVRRPLLGHAHLPMAAA</sequence>
<gene>
    <name evidence="9" type="ORF">ATF69_0829</name>
</gene>